<evidence type="ECO:0000256" key="2">
    <source>
        <dbReference type="ARBA" id="ARBA00023015"/>
    </source>
</evidence>
<dbReference type="InterPro" id="IPR050389">
    <property type="entry name" value="LysR-type_TF"/>
</dbReference>
<evidence type="ECO:0000256" key="1">
    <source>
        <dbReference type="ARBA" id="ARBA00009437"/>
    </source>
</evidence>
<dbReference type="PANTHER" id="PTHR30118:SF6">
    <property type="entry name" value="HTH-TYPE TRANSCRIPTIONAL REGULATOR LEUO"/>
    <property type="match status" value="1"/>
</dbReference>
<sequence>MNERKINEFDYNLIKIMNEVIVSGSLSRAADKLELSVSAVSLSINKLQRYIGVELFIRTAQGMKPTQTALDIHDSFSHAMCIIDDVVHKAKNHEKSVSTVRVMCSDLVESFYFQRLHQRDDLQETLFVFTNATLFNHDECVRNLLQSGNDIVLSNFPLNHSSITSVEIDSVDNFVVVCSDTSLLASQKAFTLSHYYTLPHAVYCHSEGQVKKLISVNNQHVPNNKSNMRKVVYNSSSLNGIIAAIERSDMIAIFPTKVAEYFIDKRHSKLATFSLPDDIHHETLKTYANFVTRTTKIRGINHIISSFKAVENCQ</sequence>
<keyword evidence="7" id="KW-1185">Reference proteome</keyword>
<dbReference type="PANTHER" id="PTHR30118">
    <property type="entry name" value="HTH-TYPE TRANSCRIPTIONAL REGULATOR LEUO-RELATED"/>
    <property type="match status" value="1"/>
</dbReference>
<evidence type="ECO:0000259" key="5">
    <source>
        <dbReference type="PROSITE" id="PS50931"/>
    </source>
</evidence>
<name>A0ABX9P2F7_9GAMM</name>
<evidence type="ECO:0000313" key="7">
    <source>
        <dbReference type="Proteomes" id="UP000284119"/>
    </source>
</evidence>
<dbReference type="Pfam" id="PF00126">
    <property type="entry name" value="HTH_1"/>
    <property type="match status" value="1"/>
</dbReference>
<evidence type="ECO:0000256" key="3">
    <source>
        <dbReference type="ARBA" id="ARBA00023125"/>
    </source>
</evidence>
<dbReference type="EMBL" id="RAHG01000002">
    <property type="protein sequence ID" value="RJT14970.1"/>
    <property type="molecule type" value="Genomic_DNA"/>
</dbReference>
<dbReference type="RefSeq" id="WP_112164467.1">
    <property type="nucleotide sequence ID" value="NZ_CBCPIW010000006.1"/>
</dbReference>
<dbReference type="Gene3D" id="1.10.10.10">
    <property type="entry name" value="Winged helix-like DNA-binding domain superfamily/Winged helix DNA-binding domain"/>
    <property type="match status" value="1"/>
</dbReference>
<dbReference type="SUPFAM" id="SSF46785">
    <property type="entry name" value="Winged helix' DNA-binding domain"/>
    <property type="match status" value="1"/>
</dbReference>
<protein>
    <submittedName>
        <fullName evidence="6">LysR family transcriptional regulator</fullName>
    </submittedName>
</protein>
<accession>A0ABX9P2F7</accession>
<keyword evidence="2" id="KW-0805">Transcription regulation</keyword>
<evidence type="ECO:0000256" key="4">
    <source>
        <dbReference type="ARBA" id="ARBA00023163"/>
    </source>
</evidence>
<keyword evidence="3" id="KW-0238">DNA-binding</keyword>
<dbReference type="PROSITE" id="PS50931">
    <property type="entry name" value="HTH_LYSR"/>
    <property type="match status" value="1"/>
</dbReference>
<dbReference type="InterPro" id="IPR036390">
    <property type="entry name" value="WH_DNA-bd_sf"/>
</dbReference>
<reference evidence="6 7" key="1">
    <citation type="submission" date="2018-09" db="EMBL/GenBank/DDBJ databases">
        <authorList>
            <person name="Le Fleche-Mateos A."/>
        </authorList>
    </citation>
    <scope>NUCLEOTIDE SEQUENCE [LARGE SCALE GENOMIC DNA]</scope>
    <source>
        <strain evidence="6 7">DSM 30078</strain>
    </source>
</reference>
<dbReference type="Proteomes" id="UP000284119">
    <property type="component" value="Unassembled WGS sequence"/>
</dbReference>
<proteinExistence type="inferred from homology"/>
<dbReference type="SUPFAM" id="SSF53850">
    <property type="entry name" value="Periplasmic binding protein-like II"/>
    <property type="match status" value="1"/>
</dbReference>
<feature type="domain" description="HTH lysR-type" evidence="5">
    <location>
        <begin position="9"/>
        <end position="66"/>
    </location>
</feature>
<keyword evidence="4" id="KW-0804">Transcription</keyword>
<evidence type="ECO:0000313" key="6">
    <source>
        <dbReference type="EMBL" id="RJT14970.1"/>
    </source>
</evidence>
<dbReference type="InterPro" id="IPR036388">
    <property type="entry name" value="WH-like_DNA-bd_sf"/>
</dbReference>
<dbReference type="Gene3D" id="3.40.190.10">
    <property type="entry name" value="Periplasmic binding protein-like II"/>
    <property type="match status" value="2"/>
</dbReference>
<gene>
    <name evidence="6" type="ORF">D5396_05790</name>
</gene>
<dbReference type="InterPro" id="IPR000847">
    <property type="entry name" value="LysR_HTH_N"/>
</dbReference>
<organism evidence="6 7">
    <name type="scientific">Rahnella inusitata</name>
    <dbReference type="NCBI Taxonomy" id="58169"/>
    <lineage>
        <taxon>Bacteria</taxon>
        <taxon>Pseudomonadati</taxon>
        <taxon>Pseudomonadota</taxon>
        <taxon>Gammaproteobacteria</taxon>
        <taxon>Enterobacterales</taxon>
        <taxon>Yersiniaceae</taxon>
        <taxon>Rahnella</taxon>
    </lineage>
</organism>
<comment type="caution">
    <text evidence="6">The sequence shown here is derived from an EMBL/GenBank/DDBJ whole genome shotgun (WGS) entry which is preliminary data.</text>
</comment>
<comment type="similarity">
    <text evidence="1">Belongs to the LysR transcriptional regulatory family.</text>
</comment>